<sequence length="79" mass="8288">MHASGNETRSPADRPAHPSTHSFIDLLTAKEQQVARLAAGGGSNRDIAAQLFLSVKTIEMHLGRAIANSASVPVPNSLT</sequence>
<evidence type="ECO:0000256" key="3">
    <source>
        <dbReference type="ARBA" id="ARBA00023163"/>
    </source>
</evidence>
<feature type="domain" description="HTH luxR-type" evidence="5">
    <location>
        <begin position="24"/>
        <end position="70"/>
    </location>
</feature>
<dbReference type="Proteomes" id="UP000183407">
    <property type="component" value="Unassembled WGS sequence"/>
</dbReference>
<evidence type="ECO:0000313" key="7">
    <source>
        <dbReference type="Proteomes" id="UP000183407"/>
    </source>
</evidence>
<evidence type="ECO:0000256" key="4">
    <source>
        <dbReference type="SAM" id="MobiDB-lite"/>
    </source>
</evidence>
<evidence type="ECO:0000256" key="1">
    <source>
        <dbReference type="ARBA" id="ARBA00023015"/>
    </source>
</evidence>
<proteinExistence type="predicted"/>
<keyword evidence="1" id="KW-0805">Transcription regulation</keyword>
<evidence type="ECO:0000259" key="5">
    <source>
        <dbReference type="SMART" id="SM00421"/>
    </source>
</evidence>
<dbReference type="SMART" id="SM00421">
    <property type="entry name" value="HTH_LUXR"/>
    <property type="match status" value="1"/>
</dbReference>
<organism evidence="6 7">
    <name type="scientific">Rhodococcus jostii</name>
    <dbReference type="NCBI Taxonomy" id="132919"/>
    <lineage>
        <taxon>Bacteria</taxon>
        <taxon>Bacillati</taxon>
        <taxon>Actinomycetota</taxon>
        <taxon>Actinomycetes</taxon>
        <taxon>Mycobacteriales</taxon>
        <taxon>Nocardiaceae</taxon>
        <taxon>Rhodococcus</taxon>
    </lineage>
</organism>
<feature type="region of interest" description="Disordered" evidence="4">
    <location>
        <begin position="1"/>
        <end position="21"/>
    </location>
</feature>
<dbReference type="GO" id="GO:0006355">
    <property type="term" value="P:regulation of DNA-templated transcription"/>
    <property type="evidence" value="ECO:0007669"/>
    <property type="project" value="InterPro"/>
</dbReference>
<dbReference type="EMBL" id="FNTL01000003">
    <property type="protein sequence ID" value="SEB42172.1"/>
    <property type="molecule type" value="Genomic_DNA"/>
</dbReference>
<dbReference type="Gene3D" id="1.10.10.10">
    <property type="entry name" value="Winged helix-like DNA-binding domain superfamily/Winged helix DNA-binding domain"/>
    <property type="match status" value="1"/>
</dbReference>
<dbReference type="PANTHER" id="PTHR44688">
    <property type="entry name" value="DNA-BINDING TRANSCRIPTIONAL ACTIVATOR DEVR_DOSR"/>
    <property type="match status" value="1"/>
</dbReference>
<keyword evidence="2" id="KW-0238">DNA-binding</keyword>
<name>A0A1H4J9B3_RHOJO</name>
<dbReference type="InterPro" id="IPR000792">
    <property type="entry name" value="Tscrpt_reg_LuxR_C"/>
</dbReference>
<dbReference type="InterPro" id="IPR016032">
    <property type="entry name" value="Sig_transdc_resp-reg_C-effctor"/>
</dbReference>
<dbReference type="SUPFAM" id="SSF46894">
    <property type="entry name" value="C-terminal effector domain of the bipartite response regulators"/>
    <property type="match status" value="1"/>
</dbReference>
<gene>
    <name evidence="6" type="ORF">SAMN04490220_0686</name>
</gene>
<keyword evidence="3" id="KW-0804">Transcription</keyword>
<evidence type="ECO:0000256" key="2">
    <source>
        <dbReference type="ARBA" id="ARBA00023125"/>
    </source>
</evidence>
<accession>A0A1H4J9B3</accession>
<dbReference type="InterPro" id="IPR036388">
    <property type="entry name" value="WH-like_DNA-bd_sf"/>
</dbReference>
<dbReference type="PANTHER" id="PTHR44688:SF16">
    <property type="entry name" value="DNA-BINDING TRANSCRIPTIONAL ACTIVATOR DEVR_DOSR"/>
    <property type="match status" value="1"/>
</dbReference>
<evidence type="ECO:0000313" key="6">
    <source>
        <dbReference type="EMBL" id="SEB42172.1"/>
    </source>
</evidence>
<dbReference type="GO" id="GO:0003677">
    <property type="term" value="F:DNA binding"/>
    <property type="evidence" value="ECO:0007669"/>
    <property type="project" value="UniProtKB-KW"/>
</dbReference>
<dbReference type="AlphaFoldDB" id="A0A1H4J9B3"/>
<protein>
    <submittedName>
        <fullName evidence="6">Regulatory protein, luxR family</fullName>
    </submittedName>
</protein>
<reference evidence="7" key="1">
    <citation type="submission" date="2016-10" db="EMBL/GenBank/DDBJ databases">
        <authorList>
            <person name="Varghese N."/>
        </authorList>
    </citation>
    <scope>NUCLEOTIDE SEQUENCE [LARGE SCALE GENOMIC DNA]</scope>
    <source>
        <strain evidence="7">DSM 44719</strain>
    </source>
</reference>
<dbReference type="Pfam" id="PF00196">
    <property type="entry name" value="GerE"/>
    <property type="match status" value="1"/>
</dbReference>
<dbReference type="PRINTS" id="PR00038">
    <property type="entry name" value="HTHLUXR"/>
</dbReference>